<comment type="caution">
    <text evidence="4">The sequence shown here is derived from an EMBL/GenBank/DDBJ whole genome shotgun (WGS) entry which is preliminary data.</text>
</comment>
<dbReference type="Pfam" id="PF13020">
    <property type="entry name" value="NOV_C"/>
    <property type="match status" value="1"/>
</dbReference>
<feature type="domain" description="Sacsin/Nov" evidence="3">
    <location>
        <begin position="33"/>
        <end position="143"/>
    </location>
</feature>
<evidence type="ECO:0000313" key="5">
    <source>
        <dbReference type="Proteomes" id="UP001140258"/>
    </source>
</evidence>
<name>A0ABT2EX09_METVO</name>
<dbReference type="SUPFAM" id="SSF55874">
    <property type="entry name" value="ATPase domain of HSP90 chaperone/DNA topoisomerase II/histidine kinase"/>
    <property type="match status" value="1"/>
</dbReference>
<evidence type="ECO:0008006" key="6">
    <source>
        <dbReference type="Google" id="ProtNLM"/>
    </source>
</evidence>
<accession>A0ABT2EX09</accession>
<keyword evidence="5" id="KW-1185">Reference proteome</keyword>
<dbReference type="RefSeq" id="WP_259050896.1">
    <property type="nucleotide sequence ID" value="NZ_JANUCQ010000002.1"/>
</dbReference>
<protein>
    <recommendedName>
        <fullName evidence="6">Protein NO VEIN C-terminal domain-containing protein</fullName>
    </recommendedName>
</protein>
<organism evidence="4 5">
    <name type="scientific">Methanococcus voltae PS</name>
    <dbReference type="NCBI Taxonomy" id="523842"/>
    <lineage>
        <taxon>Archaea</taxon>
        <taxon>Methanobacteriati</taxon>
        <taxon>Methanobacteriota</taxon>
        <taxon>Methanomada group</taxon>
        <taxon>Methanococci</taxon>
        <taxon>Methanococcales</taxon>
        <taxon>Methanococcaceae</taxon>
        <taxon>Methanococcus</taxon>
    </lineage>
</organism>
<dbReference type="InterPro" id="IPR058210">
    <property type="entry name" value="SACS/Nov_dom"/>
</dbReference>
<dbReference type="InterPro" id="IPR024975">
    <property type="entry name" value="NOV_C"/>
</dbReference>
<reference evidence="4" key="1">
    <citation type="submission" date="2022-08" db="EMBL/GenBank/DDBJ databases">
        <title>Genomic Encyclopedia of Type Strains, Phase V (KMG-V): Genome sequencing to study the core and pangenomes of soil and plant-associated prokaryotes.</title>
        <authorList>
            <person name="Whitman W."/>
        </authorList>
    </citation>
    <scope>NUCLEOTIDE SEQUENCE</scope>
    <source>
        <strain evidence="4">PS</strain>
    </source>
</reference>
<dbReference type="PANTHER" id="PTHR32387">
    <property type="entry name" value="WU:FJ29H11"/>
    <property type="match status" value="1"/>
</dbReference>
<feature type="domain" description="Protein NO VEIN C-terminal" evidence="2">
    <location>
        <begin position="1400"/>
        <end position="1475"/>
    </location>
</feature>
<evidence type="ECO:0000259" key="2">
    <source>
        <dbReference type="Pfam" id="PF13020"/>
    </source>
</evidence>
<feature type="compositionally biased region" description="Low complexity" evidence="1">
    <location>
        <begin position="1285"/>
        <end position="1296"/>
    </location>
</feature>
<evidence type="ECO:0000259" key="3">
    <source>
        <dbReference type="Pfam" id="PF25794"/>
    </source>
</evidence>
<dbReference type="PANTHER" id="PTHR32387:SF0">
    <property type="entry name" value="PROTEIN NO VEIN"/>
    <property type="match status" value="1"/>
</dbReference>
<dbReference type="EMBL" id="JANUCQ010000002">
    <property type="protein sequence ID" value="MCS3921956.1"/>
    <property type="molecule type" value="Genomic_DNA"/>
</dbReference>
<dbReference type="Pfam" id="PF25794">
    <property type="entry name" value="SACS"/>
    <property type="match status" value="1"/>
</dbReference>
<evidence type="ECO:0000256" key="1">
    <source>
        <dbReference type="SAM" id="MobiDB-lite"/>
    </source>
</evidence>
<feature type="region of interest" description="Disordered" evidence="1">
    <location>
        <begin position="1249"/>
        <end position="1296"/>
    </location>
</feature>
<dbReference type="NCBIfam" id="NF047352">
    <property type="entry name" value="P_loop_sacsin"/>
    <property type="match status" value="1"/>
</dbReference>
<dbReference type="Proteomes" id="UP001140258">
    <property type="component" value="Unassembled WGS sequence"/>
</dbReference>
<dbReference type="InterPro" id="IPR036890">
    <property type="entry name" value="HATPase_C_sf"/>
</dbReference>
<dbReference type="InterPro" id="IPR052957">
    <property type="entry name" value="Auxin_embryo_med"/>
</dbReference>
<proteinExistence type="predicted"/>
<gene>
    <name evidence="4" type="ORF">M2325_000641</name>
</gene>
<feature type="compositionally biased region" description="Basic and acidic residues" evidence="1">
    <location>
        <begin position="1274"/>
        <end position="1283"/>
    </location>
</feature>
<evidence type="ECO:0000313" key="4">
    <source>
        <dbReference type="EMBL" id="MCS3921956.1"/>
    </source>
</evidence>
<sequence length="1500" mass="177113">MEFKINNEIIDKIREDFKNINSHEENTYANFMDNVSKIVKTIFSEETQFIYELIQNADDNTYPTDSKPFLRFKLYNDKLIIENNEVGFLDENVKALCNIGGSTKKSGDYIGEKGVGFKSVFAISNSPEIYSNNKAFKFDYNKEEPKSLLYPHKINKIPDYVQDTSITTMVLPFSVNRYNEIKKYMDMIESSILIYLKKLESIEIYNEIYGHKKVYKKIKGVNNTLKIYENEKETKWKLFEEIINVPEDINDGRDNHQTKISMALPLINKLETQKFYNYLPIKDYGFKFIINADFILNASRDDIPKTVKWNIHLRDNLSEIFVKNIENFKEDPDLKLFYKYLPIKQEITDNFFKPVVTAIYKQMQKINCIYTEDENWKKPSEVKRTKNKDEIREILTNEELMHHFKLEYLNSSVQPKLLKEVSSELGLDLFDDYKLFDYLNNEKKDNILRKGNEWFVNLYKYLEDSKLPLDLIKKLPLIPLENNTLSNCNKDNIYFPLSESKGYSFENKLRIIKKDIGNNKEVTTFLKNYGLIEPKPENIVKSHILKYYENLGENPVINESLSKSYIAYITDNLNNMDEELFEEIKWNLLVITEDNQYCVIGNTYLSNYYNNPDYGQYYDLEKLFEGIKVPFLSKKYMKKNNINNVLKFKDLHKKLKDVEGNTKKNRQKAKYKNQISKIINKNTLKDVELLDFFQAFSNSIPLVKKEEEIAHKTRDKNNFRKYTKLSSPDIIAILDNINIEKSKILFKILEENQDYYMDRSKYTHKFFYRKWNEKKCISDWYSKLLNSKWININSELEYAQNIYTDKDEGLKKTLGNDVKYIKDISKDFAEFLGINSEITSKSLLNILYSLNDRKDTNTDKYRKYLSSLQKLFEIKADDELIKELKENFKVYLHSKNKFYSMNELYWEDCSYLFEDCIGISKEYPKLKNLFVNILKINQRVEATIIINKLKEVSKLKPTSENENMIFKCYEELNTQITNKLINETDLNKYLENIKLLCENGKFKKISEIYYGDNFNLQKKFDSEKFNFLKYPKDKNISKFLENVSFNKLSENVLEQICCKYDIHDEYSKKYQILSEYVCRYCYWKKTEYYDKLLADNILQKILNISVNTSENLKVNYALENENYIDYPNIYVSNNFEIILDKNTILSQNYEEINNLLCKKIQEKIGLESFVNYMFLKSETETENYALKSGVKKLPADKLYELDHIISNMTTPESNISEVLPNSVIEPISSINKVENSQNPEKIINSTQFKASDKPKITKTHTSKTKNIDTDTCEENSKSTKESIRLNSTTSNNKSSKKNNLNIEEFEDVYSVPLRYEEYIPAHVDEISSKTKSKKPSSIKNTKENIIETGEKNIKVDKKYLDAIGYWSEHYYLRILLDTLKNTDGTIDKKSDGEYIIYKNDQEYAKVRWLNSGSDVGEGRDFDVIVNGKTYYFEIKSTTTTNDWFDISKKQWDYAKIYGDDYIIGLVLNATKNNAVAKWVQNPYKLWREGKLIANPVNIKF</sequence>
<dbReference type="Gene3D" id="3.30.565.10">
    <property type="entry name" value="Histidine kinase-like ATPase, C-terminal domain"/>
    <property type="match status" value="1"/>
</dbReference>